<comment type="caution">
    <text evidence="1">The sequence shown here is derived from an EMBL/GenBank/DDBJ whole genome shotgun (WGS) entry which is preliminary data.</text>
</comment>
<evidence type="ECO:0000313" key="2">
    <source>
        <dbReference type="Proteomes" id="UP001060215"/>
    </source>
</evidence>
<dbReference type="EMBL" id="CM045768">
    <property type="protein sequence ID" value="KAI7984310.1"/>
    <property type="molecule type" value="Genomic_DNA"/>
</dbReference>
<name>A0ACC0F6Y6_9ERIC</name>
<keyword evidence="2" id="KW-1185">Reference proteome</keyword>
<organism evidence="1 2">
    <name type="scientific">Camellia lanceoleosa</name>
    <dbReference type="NCBI Taxonomy" id="1840588"/>
    <lineage>
        <taxon>Eukaryota</taxon>
        <taxon>Viridiplantae</taxon>
        <taxon>Streptophyta</taxon>
        <taxon>Embryophyta</taxon>
        <taxon>Tracheophyta</taxon>
        <taxon>Spermatophyta</taxon>
        <taxon>Magnoliopsida</taxon>
        <taxon>eudicotyledons</taxon>
        <taxon>Gunneridae</taxon>
        <taxon>Pentapetalae</taxon>
        <taxon>asterids</taxon>
        <taxon>Ericales</taxon>
        <taxon>Theaceae</taxon>
        <taxon>Camellia</taxon>
    </lineage>
</organism>
<accession>A0ACC0F6Y6</accession>
<evidence type="ECO:0000313" key="1">
    <source>
        <dbReference type="EMBL" id="KAI7984310.1"/>
    </source>
</evidence>
<reference evidence="1 2" key="1">
    <citation type="journal article" date="2022" name="Plant J.">
        <title>Chromosome-level genome of Camellia lanceoleosa provides a valuable resource for understanding genome evolution and self-incompatibility.</title>
        <authorList>
            <person name="Gong W."/>
            <person name="Xiao S."/>
            <person name="Wang L."/>
            <person name="Liao Z."/>
            <person name="Chang Y."/>
            <person name="Mo W."/>
            <person name="Hu G."/>
            <person name="Li W."/>
            <person name="Zhao G."/>
            <person name="Zhu H."/>
            <person name="Hu X."/>
            <person name="Ji K."/>
            <person name="Xiang X."/>
            <person name="Song Q."/>
            <person name="Yuan D."/>
            <person name="Jin S."/>
            <person name="Zhang L."/>
        </authorList>
    </citation>
    <scope>NUCLEOTIDE SEQUENCE [LARGE SCALE GENOMIC DNA]</scope>
    <source>
        <strain evidence="1">SQ_2022a</strain>
    </source>
</reference>
<proteinExistence type="predicted"/>
<dbReference type="Proteomes" id="UP001060215">
    <property type="component" value="Chromosome 11"/>
</dbReference>
<gene>
    <name evidence="1" type="ORF">LOK49_LG15G02612</name>
</gene>
<protein>
    <submittedName>
        <fullName evidence="1">Uncharacterized protein</fullName>
    </submittedName>
</protein>
<sequence>MELEAKAVTEEAGEESPTELNTINTYGGFLNVFPDKLCGGDAADLTSADSSRLWPTHLQLSNSSSQPEASSKQNERGIES</sequence>